<organism evidence="1">
    <name type="scientific">viral metagenome</name>
    <dbReference type="NCBI Taxonomy" id="1070528"/>
    <lineage>
        <taxon>unclassified sequences</taxon>
        <taxon>metagenomes</taxon>
        <taxon>organismal metagenomes</taxon>
    </lineage>
</organism>
<proteinExistence type="predicted"/>
<evidence type="ECO:0000313" key="1">
    <source>
        <dbReference type="EMBL" id="QJA88860.1"/>
    </source>
</evidence>
<sequence>MRRIDYYPEKDAFYIQTGVIANIKGAVASFGSFGGGAEVWSGLTYYFLYQDATATTGKLYVREEDPTVSTDMGAVVTAHIKTKRTSYSIQEPRANRIMLTTNLTTGGNITYGNYMGNATSLNQERELYVGTGVKDTLIGINSTGGKMQHYISDKLSERTKYISLHEIGD</sequence>
<dbReference type="AlphaFoldDB" id="A0A6M3L382"/>
<gene>
    <name evidence="1" type="ORF">MM415B02670_0008</name>
</gene>
<dbReference type="EMBL" id="MT142808">
    <property type="protein sequence ID" value="QJA88860.1"/>
    <property type="molecule type" value="Genomic_DNA"/>
</dbReference>
<accession>A0A6M3L382</accession>
<reference evidence="1" key="1">
    <citation type="submission" date="2020-03" db="EMBL/GenBank/DDBJ databases">
        <title>The deep terrestrial virosphere.</title>
        <authorList>
            <person name="Holmfeldt K."/>
            <person name="Nilsson E."/>
            <person name="Simone D."/>
            <person name="Lopez-Fernandez M."/>
            <person name="Wu X."/>
            <person name="de Brujin I."/>
            <person name="Lundin D."/>
            <person name="Andersson A."/>
            <person name="Bertilsson S."/>
            <person name="Dopson M."/>
        </authorList>
    </citation>
    <scope>NUCLEOTIDE SEQUENCE</scope>
    <source>
        <strain evidence="1">MM415B02670</strain>
    </source>
</reference>
<protein>
    <submittedName>
        <fullName evidence="1">Uncharacterized protein</fullName>
    </submittedName>
</protein>
<name>A0A6M3L382_9ZZZZ</name>